<evidence type="ECO:0000313" key="1">
    <source>
        <dbReference type="EMBL" id="MCK0536881.1"/>
    </source>
</evidence>
<dbReference type="Pfam" id="PF11655">
    <property type="entry name" value="DUF2589"/>
    <property type="match status" value="1"/>
</dbReference>
<protein>
    <submittedName>
        <fullName evidence="1">DUF2589 domain-containing protein</fullName>
    </submittedName>
</protein>
<proteinExistence type="predicted"/>
<dbReference type="EMBL" id="JALKII010000002">
    <property type="protein sequence ID" value="MCK0536881.1"/>
    <property type="molecule type" value="Genomic_DNA"/>
</dbReference>
<dbReference type="Proteomes" id="UP001165524">
    <property type="component" value="Unassembled WGS sequence"/>
</dbReference>
<sequence>MIKIEDLVYAIQAAVTGANDALQNQAGEFLDRFFDTVQQPVAEGEEAQLASETLRPRYVTMEYPTETPEGIKTLSVNVPLIAMVPIVHSRIEEVVFRSALDVQQQDNGDVTVAFVAPPSKSGFFKRDSVSASAPNATEIEIRIRGDESPEGLRKIVEGYTRALRAQIPG</sequence>
<keyword evidence="2" id="KW-1185">Reference proteome</keyword>
<accession>A0ABT0E4Y2</accession>
<evidence type="ECO:0000313" key="2">
    <source>
        <dbReference type="Proteomes" id="UP001165524"/>
    </source>
</evidence>
<organism evidence="1 2">
    <name type="scientific">Alcanivorax quisquiliarum</name>
    <dbReference type="NCBI Taxonomy" id="2933565"/>
    <lineage>
        <taxon>Bacteria</taxon>
        <taxon>Pseudomonadati</taxon>
        <taxon>Pseudomonadota</taxon>
        <taxon>Gammaproteobacteria</taxon>
        <taxon>Oceanospirillales</taxon>
        <taxon>Alcanivoracaceae</taxon>
        <taxon>Alcanivorax</taxon>
    </lineage>
</organism>
<name>A0ABT0E4Y2_9GAMM</name>
<reference evidence="1" key="1">
    <citation type="submission" date="2022-04" db="EMBL/GenBank/DDBJ databases">
        <title>Alcanivorax sp. CY1518 draft genome sequence.</title>
        <authorList>
            <person name="Zhao G."/>
            <person name="An M."/>
        </authorList>
    </citation>
    <scope>NUCLEOTIDE SEQUENCE</scope>
    <source>
        <strain evidence="1">CY1518</strain>
    </source>
</reference>
<gene>
    <name evidence="1" type="ORF">MU846_04095</name>
</gene>
<dbReference type="InterPro" id="IPR024510">
    <property type="entry name" value="DUF2589"/>
</dbReference>
<dbReference type="RefSeq" id="WP_246948715.1">
    <property type="nucleotide sequence ID" value="NZ_JALKII010000002.1"/>
</dbReference>
<comment type="caution">
    <text evidence="1">The sequence shown here is derived from an EMBL/GenBank/DDBJ whole genome shotgun (WGS) entry which is preliminary data.</text>
</comment>